<dbReference type="InterPro" id="IPR013577">
    <property type="entry name" value="LLGL2"/>
</dbReference>
<dbReference type="GO" id="GO:0008593">
    <property type="term" value="P:regulation of Notch signaling pathway"/>
    <property type="evidence" value="ECO:0007669"/>
    <property type="project" value="TreeGrafter"/>
</dbReference>
<feature type="repeat" description="WD" evidence="10">
    <location>
        <begin position="400"/>
        <end position="425"/>
    </location>
</feature>
<evidence type="ECO:0000256" key="10">
    <source>
        <dbReference type="PROSITE-ProRule" id="PRU00221"/>
    </source>
</evidence>
<dbReference type="GO" id="GO:0030864">
    <property type="term" value="C:cortical actin cytoskeleton"/>
    <property type="evidence" value="ECO:0007669"/>
    <property type="project" value="TreeGrafter"/>
</dbReference>
<feature type="domain" description="Lethal giant larvae homologue 2" evidence="11">
    <location>
        <begin position="243"/>
        <end position="334"/>
    </location>
</feature>
<evidence type="ECO:0000313" key="14">
    <source>
        <dbReference type="Proteomes" id="UP000719412"/>
    </source>
</evidence>
<dbReference type="AlphaFoldDB" id="A0A8J6HIX4"/>
<sequence length="896" mass="100401">MSWQDKFTETFQHGFPYKPTALAWDPYFRIIAIGTATGAIRIYGRLGVEYSGQHEKSIPVTKIVFVSSQHQMITLCDDNSLHLWRLATTGLTWVKSQIYEVKLKKITTLCLRISEGHLLLGTEGGNVYHMYLDNFTRAPTIIYQEMVKAEVYKVFNRPLGAVKAIVESPIPINHIVIAYAGGVIVLWNCCNNTATRIFASEEALESICLDPNGKTITSSHEDGSYKIWKLNHLKNPKMDFVLAYGQDQCSTIPKIIRRKLRGKSLFVYTGGLPRTMKDEKFTVSVIHKGHPVNFDFSSKVVDFVVIESKVEPDTLVVLTEEELVVIDLLSKDWKMYRLPYLVSLHASAVTCNQHISDVSEEFWVQLQEAETNQNRDMYTNKHWPINGGINICFQNPNSRGELFLTGHEDGSVRFWDARNASLVPIYEFNIAQFFVVGGETNNPHFESVGEESPIFHKTGVFHPHIDDPRLAIKQIALCPSSGTLVVASTSGLIVVCRFNNEGVNREVEVTTLTVLNDLDGFIWRGIDQLIPKAGELREAAGFQAASILQLYPPAAIMTCELQGNWGLIAAATAHGFLLYDYIQKKSVMLKCTLNDAITDVTDVNIRRRTFNKIMRHSFRGFRRKCSSVEIKTPGREDLEICSQEHSTNCHVRCFHFAETFTSDAKSTSPTFWVGTNGGKIHVFTIDLPVARESGDVTCNLIKIIQLKNKAPVNAIAVLDGTNRPLSQSPDVNKNLVSLLDNTDLHRVIVASEKQLKVLSLPTFKTSCKYKLAPKDVASIRRVYLCENPDTSASHLFCVTSVGECIVFTTSDLKKRFSTEIVKPEDINAMSSLVFTKSGEALYFSSSTDLQRASLSAAKTWCILLAHMGCNEDDDSEVASVGTRSYFKLINSLKWEE</sequence>
<evidence type="ECO:0000256" key="4">
    <source>
        <dbReference type="ARBA" id="ARBA00022483"/>
    </source>
</evidence>
<dbReference type="InterPro" id="IPR013905">
    <property type="entry name" value="Lgl_C_dom"/>
</dbReference>
<keyword evidence="4" id="KW-0268">Exocytosis</keyword>
<proteinExistence type="inferred from homology"/>
<name>A0A8J6HIX4_TENMO</name>
<dbReference type="Pfam" id="PF08366">
    <property type="entry name" value="LLGL"/>
    <property type="match status" value="1"/>
</dbReference>
<reference evidence="13" key="1">
    <citation type="journal article" date="2020" name="J Insects Food Feed">
        <title>The yellow mealworm (Tenebrio molitor) genome: a resource for the emerging insects as food and feed industry.</title>
        <authorList>
            <person name="Eriksson T."/>
            <person name="Andere A."/>
            <person name="Kelstrup H."/>
            <person name="Emery V."/>
            <person name="Picard C."/>
        </authorList>
    </citation>
    <scope>NUCLEOTIDE SEQUENCE</scope>
    <source>
        <strain evidence="13">Stoneville</strain>
        <tissue evidence="13">Whole head</tissue>
    </source>
</reference>
<comment type="subcellular location">
    <subcellularLocation>
        <location evidence="2">Cytoplasm</location>
    </subcellularLocation>
    <subcellularLocation>
        <location evidence="1">Endomembrane system</location>
    </subcellularLocation>
</comment>
<dbReference type="GO" id="GO:0005886">
    <property type="term" value="C:plasma membrane"/>
    <property type="evidence" value="ECO:0007669"/>
    <property type="project" value="TreeGrafter"/>
</dbReference>
<evidence type="ECO:0000256" key="1">
    <source>
        <dbReference type="ARBA" id="ARBA00004308"/>
    </source>
</evidence>
<dbReference type="GO" id="GO:0019905">
    <property type="term" value="F:syntaxin binding"/>
    <property type="evidence" value="ECO:0007669"/>
    <property type="project" value="TreeGrafter"/>
</dbReference>
<keyword evidence="9" id="KW-0472">Membrane</keyword>
<dbReference type="InterPro" id="IPR001680">
    <property type="entry name" value="WD40_rpt"/>
</dbReference>
<dbReference type="Proteomes" id="UP000719412">
    <property type="component" value="Unassembled WGS sequence"/>
</dbReference>
<dbReference type="PROSITE" id="PS50082">
    <property type="entry name" value="WD_REPEATS_2"/>
    <property type="match status" value="2"/>
</dbReference>
<keyword evidence="14" id="KW-1185">Reference proteome</keyword>
<dbReference type="SMART" id="SM00320">
    <property type="entry name" value="WD40"/>
    <property type="match status" value="6"/>
</dbReference>
<evidence type="ECO:0000256" key="9">
    <source>
        <dbReference type="ARBA" id="ARBA00023136"/>
    </source>
</evidence>
<dbReference type="SUPFAM" id="SSF50978">
    <property type="entry name" value="WD40 repeat-like"/>
    <property type="match status" value="2"/>
</dbReference>
<keyword evidence="5" id="KW-0963">Cytoplasm</keyword>
<keyword evidence="6" id="KW-0597">Phosphoprotein</keyword>
<evidence type="ECO:0000256" key="8">
    <source>
        <dbReference type="ARBA" id="ARBA00022737"/>
    </source>
</evidence>
<reference evidence="13" key="2">
    <citation type="submission" date="2021-08" db="EMBL/GenBank/DDBJ databases">
        <authorList>
            <person name="Eriksson T."/>
        </authorList>
    </citation>
    <scope>NUCLEOTIDE SEQUENCE</scope>
    <source>
        <strain evidence="13">Stoneville</strain>
        <tissue evidence="13">Whole head</tissue>
    </source>
</reference>
<dbReference type="GO" id="GO:0006893">
    <property type="term" value="P:Golgi to plasma membrane transport"/>
    <property type="evidence" value="ECO:0007669"/>
    <property type="project" value="TreeGrafter"/>
</dbReference>
<evidence type="ECO:0000259" key="11">
    <source>
        <dbReference type="Pfam" id="PF08366"/>
    </source>
</evidence>
<feature type="repeat" description="WD" evidence="10">
    <location>
        <begin position="197"/>
        <end position="231"/>
    </location>
</feature>
<evidence type="ECO:0000256" key="6">
    <source>
        <dbReference type="ARBA" id="ARBA00022553"/>
    </source>
</evidence>
<dbReference type="Pfam" id="PF08596">
    <property type="entry name" value="Lgl_C"/>
    <property type="match status" value="1"/>
</dbReference>
<dbReference type="InterPro" id="IPR000664">
    <property type="entry name" value="Lethal2_giant"/>
</dbReference>
<evidence type="ECO:0008006" key="15">
    <source>
        <dbReference type="Google" id="ProtNLM"/>
    </source>
</evidence>
<dbReference type="GO" id="GO:0032878">
    <property type="term" value="P:regulation of establishment or maintenance of cell polarity"/>
    <property type="evidence" value="ECO:0007669"/>
    <property type="project" value="TreeGrafter"/>
</dbReference>
<dbReference type="EMBL" id="JABDTM020023022">
    <property type="protein sequence ID" value="KAH0815494.1"/>
    <property type="molecule type" value="Genomic_DNA"/>
</dbReference>
<dbReference type="InterPro" id="IPR036322">
    <property type="entry name" value="WD40_repeat_dom_sf"/>
</dbReference>
<protein>
    <recommendedName>
        <fullName evidence="15">Lethal giant larvae homologue 2 domain-containing protein</fullName>
    </recommendedName>
</protein>
<keyword evidence="7 10" id="KW-0853">WD repeat</keyword>
<dbReference type="GO" id="GO:0012505">
    <property type="term" value="C:endomembrane system"/>
    <property type="evidence" value="ECO:0007669"/>
    <property type="project" value="UniProtKB-SubCell"/>
</dbReference>
<evidence type="ECO:0000256" key="3">
    <source>
        <dbReference type="ARBA" id="ARBA00008070"/>
    </source>
</evidence>
<keyword evidence="8" id="KW-0677">Repeat</keyword>
<dbReference type="PANTHER" id="PTHR10241">
    <property type="entry name" value="LETHAL 2 GIANT LARVAE PROTEIN"/>
    <property type="match status" value="1"/>
</dbReference>
<evidence type="ECO:0000256" key="2">
    <source>
        <dbReference type="ARBA" id="ARBA00004496"/>
    </source>
</evidence>
<dbReference type="GO" id="GO:0030866">
    <property type="term" value="P:cortical actin cytoskeleton organization"/>
    <property type="evidence" value="ECO:0007669"/>
    <property type="project" value="TreeGrafter"/>
</dbReference>
<dbReference type="GO" id="GO:0051294">
    <property type="term" value="P:establishment of spindle orientation"/>
    <property type="evidence" value="ECO:0007669"/>
    <property type="project" value="TreeGrafter"/>
</dbReference>
<dbReference type="PRINTS" id="PR00962">
    <property type="entry name" value="LETHAL2GIANT"/>
</dbReference>
<dbReference type="GO" id="GO:0006887">
    <property type="term" value="P:exocytosis"/>
    <property type="evidence" value="ECO:0007669"/>
    <property type="project" value="UniProtKB-KW"/>
</dbReference>
<dbReference type="PANTHER" id="PTHR10241:SF29">
    <property type="entry name" value="LETHAL(2) GIANT LARVAE PROTEIN"/>
    <property type="match status" value="1"/>
</dbReference>
<gene>
    <name evidence="13" type="ORF">GEV33_007296</name>
</gene>
<feature type="domain" description="Lethal giant larvae (Lgl)-like C-terminal" evidence="12">
    <location>
        <begin position="644"/>
        <end position="853"/>
    </location>
</feature>
<evidence type="ECO:0000256" key="7">
    <source>
        <dbReference type="ARBA" id="ARBA00022574"/>
    </source>
</evidence>
<dbReference type="InterPro" id="IPR015943">
    <property type="entry name" value="WD40/YVTN_repeat-like_dom_sf"/>
</dbReference>
<accession>A0A8J6HIX4</accession>
<dbReference type="Gene3D" id="2.130.10.10">
    <property type="entry name" value="YVTN repeat-like/Quinoprotein amine dehydrogenase"/>
    <property type="match status" value="2"/>
</dbReference>
<evidence type="ECO:0000259" key="12">
    <source>
        <dbReference type="Pfam" id="PF08596"/>
    </source>
</evidence>
<dbReference type="GO" id="GO:0005096">
    <property type="term" value="F:GTPase activator activity"/>
    <property type="evidence" value="ECO:0007669"/>
    <property type="project" value="TreeGrafter"/>
</dbReference>
<organism evidence="13 14">
    <name type="scientific">Tenebrio molitor</name>
    <name type="common">Yellow mealworm beetle</name>
    <dbReference type="NCBI Taxonomy" id="7067"/>
    <lineage>
        <taxon>Eukaryota</taxon>
        <taxon>Metazoa</taxon>
        <taxon>Ecdysozoa</taxon>
        <taxon>Arthropoda</taxon>
        <taxon>Hexapoda</taxon>
        <taxon>Insecta</taxon>
        <taxon>Pterygota</taxon>
        <taxon>Neoptera</taxon>
        <taxon>Endopterygota</taxon>
        <taxon>Coleoptera</taxon>
        <taxon>Polyphaga</taxon>
        <taxon>Cucujiformia</taxon>
        <taxon>Tenebrionidae</taxon>
        <taxon>Tenebrio</taxon>
    </lineage>
</organism>
<evidence type="ECO:0000256" key="5">
    <source>
        <dbReference type="ARBA" id="ARBA00022490"/>
    </source>
</evidence>
<comment type="similarity">
    <text evidence="3">Belongs to the WD repeat L(2)GL family.</text>
</comment>
<comment type="caution">
    <text evidence="13">The sequence shown here is derived from an EMBL/GenBank/DDBJ whole genome shotgun (WGS) entry which is preliminary data.</text>
</comment>
<evidence type="ECO:0000313" key="13">
    <source>
        <dbReference type="EMBL" id="KAH0815494.1"/>
    </source>
</evidence>
<dbReference type="Pfam" id="PF00400">
    <property type="entry name" value="WD40"/>
    <property type="match status" value="2"/>
</dbReference>
<dbReference type="GO" id="GO:0045159">
    <property type="term" value="F:myosin II binding"/>
    <property type="evidence" value="ECO:0007669"/>
    <property type="project" value="TreeGrafter"/>
</dbReference>